<evidence type="ECO:0000313" key="6">
    <source>
        <dbReference type="EMBL" id="MCO4292796.1"/>
    </source>
</evidence>
<dbReference type="GO" id="GO:0006547">
    <property type="term" value="P:L-histidine metabolic process"/>
    <property type="evidence" value="ECO:0007669"/>
    <property type="project" value="UniProtKB-KW"/>
</dbReference>
<gene>
    <name evidence="6" type="ORF">NF867_07990</name>
</gene>
<evidence type="ECO:0000256" key="4">
    <source>
        <dbReference type="ARBA" id="ARBA00023211"/>
    </source>
</evidence>
<dbReference type="Proteomes" id="UP001155182">
    <property type="component" value="Unassembled WGS sequence"/>
</dbReference>
<comment type="similarity">
    <text evidence="5">Belongs to the arginase family.</text>
</comment>
<proteinExistence type="inferred from homology"/>
<dbReference type="InterPro" id="IPR006035">
    <property type="entry name" value="Ureohydrolase"/>
</dbReference>
<dbReference type="GO" id="GO:0008783">
    <property type="term" value="F:agmatinase activity"/>
    <property type="evidence" value="ECO:0007669"/>
    <property type="project" value="TreeGrafter"/>
</dbReference>
<dbReference type="Pfam" id="PF00491">
    <property type="entry name" value="Arginase"/>
    <property type="match status" value="1"/>
</dbReference>
<dbReference type="InterPro" id="IPR023696">
    <property type="entry name" value="Ureohydrolase_dom_sf"/>
</dbReference>
<evidence type="ECO:0000256" key="3">
    <source>
        <dbReference type="ARBA" id="ARBA00022808"/>
    </source>
</evidence>
<dbReference type="PROSITE" id="PS51409">
    <property type="entry name" value="ARGINASE_2"/>
    <property type="match status" value="1"/>
</dbReference>
<accession>A0A9X2JEV6</accession>
<dbReference type="SUPFAM" id="SSF52768">
    <property type="entry name" value="Arginase/deacetylase"/>
    <property type="match status" value="1"/>
</dbReference>
<keyword evidence="7" id="KW-1185">Reference proteome</keyword>
<keyword evidence="1" id="KW-0479">Metal-binding</keyword>
<protein>
    <submittedName>
        <fullName evidence="6">Formimidoylglutamase</fullName>
    </submittedName>
</protein>
<sequence length="350" mass="38654">MKLQLYSDEYILGLTSIRDQETKIGERVLTINSVTTLFEELVNSPARFVLLGLPEDIGVRANMGRGGAQSAWTSSLKAILNIQSNEFFHGGEIVVLGHIDFTDLLTSAEKLNPQIHEQATELRKLVEEVDRRVIKIVKLIAKAGKIPVVIGGGHNNSYPIIKAVSEGLSESGQRTEKYINCINLDAHSDFRPLEGRHSGNGFSYAYNEGLLKRYFMLGLQQNYQSQTVWETLKTNPDIGYITFEGIYLHSKTDFGSAVLEGINFVKESPAGVEIDLDTIAYIPSSAETPSGFTVNEARQFVHKVACHLKPAYLHIAEGAPSLANNPNDNRVSKTIAFLVSDFIKAVVKTE</sequence>
<comment type="caution">
    <text evidence="6">The sequence shown here is derived from an EMBL/GenBank/DDBJ whole genome shotgun (WGS) entry which is preliminary data.</text>
</comment>
<dbReference type="PANTHER" id="PTHR11358:SF35">
    <property type="entry name" value="FORMIMIDOYLGLUTAMASE"/>
    <property type="match status" value="1"/>
</dbReference>
<evidence type="ECO:0000256" key="2">
    <source>
        <dbReference type="ARBA" id="ARBA00022801"/>
    </source>
</evidence>
<evidence type="ECO:0000313" key="7">
    <source>
        <dbReference type="Proteomes" id="UP001155182"/>
    </source>
</evidence>
<keyword evidence="4" id="KW-0464">Manganese</keyword>
<dbReference type="PANTHER" id="PTHR11358">
    <property type="entry name" value="ARGINASE/AGMATINASE"/>
    <property type="match status" value="1"/>
</dbReference>
<keyword evidence="2" id="KW-0378">Hydrolase</keyword>
<dbReference type="AlphaFoldDB" id="A0A9X2JEV6"/>
<evidence type="ECO:0000256" key="5">
    <source>
        <dbReference type="PROSITE-ProRule" id="PRU00742"/>
    </source>
</evidence>
<dbReference type="Gene3D" id="3.40.800.10">
    <property type="entry name" value="Ureohydrolase domain"/>
    <property type="match status" value="1"/>
</dbReference>
<dbReference type="CDD" id="cd09988">
    <property type="entry name" value="Formimidoylglutamase"/>
    <property type="match status" value="1"/>
</dbReference>
<evidence type="ECO:0000256" key="1">
    <source>
        <dbReference type="ARBA" id="ARBA00022723"/>
    </source>
</evidence>
<organism evidence="6 7">
    <name type="scientific">Solitalea agri</name>
    <dbReference type="NCBI Taxonomy" id="2953739"/>
    <lineage>
        <taxon>Bacteria</taxon>
        <taxon>Pseudomonadati</taxon>
        <taxon>Bacteroidota</taxon>
        <taxon>Sphingobacteriia</taxon>
        <taxon>Sphingobacteriales</taxon>
        <taxon>Sphingobacteriaceae</taxon>
        <taxon>Solitalea</taxon>
    </lineage>
</organism>
<dbReference type="GO" id="GO:0046872">
    <property type="term" value="F:metal ion binding"/>
    <property type="evidence" value="ECO:0007669"/>
    <property type="project" value="UniProtKB-KW"/>
</dbReference>
<keyword evidence="3" id="KW-0369">Histidine metabolism</keyword>
<dbReference type="GO" id="GO:0033389">
    <property type="term" value="P:putrescine biosynthetic process from arginine, via agmatine"/>
    <property type="evidence" value="ECO:0007669"/>
    <property type="project" value="TreeGrafter"/>
</dbReference>
<dbReference type="EMBL" id="JAMWYS010000028">
    <property type="protein sequence ID" value="MCO4292796.1"/>
    <property type="molecule type" value="Genomic_DNA"/>
</dbReference>
<reference evidence="6" key="1">
    <citation type="submission" date="2022-06" db="EMBL/GenBank/DDBJ databases">
        <title>Solitalea sp. MAHUQ-68 isolated from rhizospheric soil.</title>
        <authorList>
            <person name="Huq M.A."/>
        </authorList>
    </citation>
    <scope>NUCLEOTIDE SEQUENCE</scope>
    <source>
        <strain evidence="6">MAHUQ-68</strain>
    </source>
</reference>
<name>A0A9X2JEV6_9SPHI</name>
<dbReference type="RefSeq" id="WP_252587289.1">
    <property type="nucleotide sequence ID" value="NZ_JAMWYS010000028.1"/>
</dbReference>